<comment type="catalytic activity">
    <reaction evidence="1">
        <text>Exonucleolytic cleavage of poly(A) to 5'-AMP.</text>
        <dbReference type="EC" id="3.1.13.4"/>
    </reaction>
</comment>
<dbReference type="FunFam" id="3.30.420.10:FF:000107">
    <property type="entry name" value="Poly(A) ribonuclease POP2"/>
    <property type="match status" value="1"/>
</dbReference>
<evidence type="ECO:0000256" key="6">
    <source>
        <dbReference type="ARBA" id="ARBA00022490"/>
    </source>
</evidence>
<evidence type="ECO:0000256" key="1">
    <source>
        <dbReference type="ARBA" id="ARBA00001663"/>
    </source>
</evidence>
<dbReference type="InterPro" id="IPR039637">
    <property type="entry name" value="CNOT7/CNOT8/Pop2"/>
</dbReference>
<dbReference type="HOGENOM" id="CLU_027974_3_1_1"/>
<dbReference type="Pfam" id="PF04857">
    <property type="entry name" value="CAF1"/>
    <property type="match status" value="1"/>
</dbReference>
<gene>
    <name evidence="16" type="primary">TPHA0M02150</name>
    <name evidence="16" type="ordered locus">TPHA_0M02150</name>
</gene>
<dbReference type="GO" id="GO:0003723">
    <property type="term" value="F:RNA binding"/>
    <property type="evidence" value="ECO:0007669"/>
    <property type="project" value="UniProtKB-KW"/>
</dbReference>
<keyword evidence="12" id="KW-0805">Transcription regulation</keyword>
<dbReference type="OMA" id="WQFNFLY"/>
<evidence type="ECO:0000256" key="2">
    <source>
        <dbReference type="ARBA" id="ARBA00004123"/>
    </source>
</evidence>
<dbReference type="GO" id="GO:0004535">
    <property type="term" value="F:poly(A)-specific ribonuclease activity"/>
    <property type="evidence" value="ECO:0007669"/>
    <property type="project" value="UniProtKB-EC"/>
</dbReference>
<keyword evidence="17" id="KW-1185">Reference proteome</keyword>
<accession>G8C0S4</accession>
<dbReference type="Gene3D" id="3.30.420.10">
    <property type="entry name" value="Ribonuclease H-like superfamily/Ribonuclease H"/>
    <property type="match status" value="1"/>
</dbReference>
<keyword evidence="7" id="KW-0540">Nuclease</keyword>
<keyword evidence="11" id="KW-0694">RNA-binding</keyword>
<evidence type="ECO:0000256" key="7">
    <source>
        <dbReference type="ARBA" id="ARBA00022722"/>
    </source>
</evidence>
<comment type="subcellular location">
    <subcellularLocation>
        <location evidence="3">Cytoplasm</location>
    </subcellularLocation>
    <subcellularLocation>
        <location evidence="2">Nucleus</location>
    </subcellularLocation>
</comment>
<evidence type="ECO:0000256" key="8">
    <source>
        <dbReference type="ARBA" id="ARBA00022723"/>
    </source>
</evidence>
<keyword evidence="14" id="KW-0539">Nucleus</keyword>
<keyword evidence="13" id="KW-0804">Transcription</keyword>
<comment type="similarity">
    <text evidence="4">Belongs to the CAF1 family.</text>
</comment>
<evidence type="ECO:0000256" key="3">
    <source>
        <dbReference type="ARBA" id="ARBA00004496"/>
    </source>
</evidence>
<dbReference type="InterPro" id="IPR012337">
    <property type="entry name" value="RNaseH-like_sf"/>
</dbReference>
<dbReference type="GO" id="GO:0000932">
    <property type="term" value="C:P-body"/>
    <property type="evidence" value="ECO:0007669"/>
    <property type="project" value="EnsemblFungi"/>
</dbReference>
<evidence type="ECO:0000256" key="14">
    <source>
        <dbReference type="ARBA" id="ARBA00023242"/>
    </source>
</evidence>
<dbReference type="GO" id="GO:0006368">
    <property type="term" value="P:transcription elongation by RNA polymerase II"/>
    <property type="evidence" value="ECO:0007669"/>
    <property type="project" value="EnsemblFungi"/>
</dbReference>
<evidence type="ECO:0000256" key="4">
    <source>
        <dbReference type="ARBA" id="ARBA00008372"/>
    </source>
</evidence>
<dbReference type="SUPFAM" id="SSF53098">
    <property type="entry name" value="Ribonuclease H-like"/>
    <property type="match status" value="1"/>
</dbReference>
<organism evidence="16 17">
    <name type="scientific">Tetrapisispora phaffii (strain ATCC 24235 / CBS 4417 / NBRC 1672 / NRRL Y-8282 / UCD 70-5)</name>
    <name type="common">Yeast</name>
    <name type="synonym">Fabospora phaffii</name>
    <dbReference type="NCBI Taxonomy" id="1071381"/>
    <lineage>
        <taxon>Eukaryota</taxon>
        <taxon>Fungi</taxon>
        <taxon>Dikarya</taxon>
        <taxon>Ascomycota</taxon>
        <taxon>Saccharomycotina</taxon>
        <taxon>Saccharomycetes</taxon>
        <taxon>Saccharomycetales</taxon>
        <taxon>Saccharomycetaceae</taxon>
        <taxon>Tetrapisispora</taxon>
    </lineage>
</organism>
<dbReference type="STRING" id="1071381.G8C0S4"/>
<evidence type="ECO:0000256" key="5">
    <source>
        <dbReference type="ARBA" id="ARBA00012161"/>
    </source>
</evidence>
<keyword evidence="9" id="KW-0378">Hydrolase</keyword>
<evidence type="ECO:0000313" key="16">
    <source>
        <dbReference type="EMBL" id="CCE65789.1"/>
    </source>
</evidence>
<dbReference type="EC" id="3.1.13.4" evidence="5"/>
<dbReference type="GO" id="GO:0005634">
    <property type="term" value="C:nucleus"/>
    <property type="evidence" value="ECO:0007669"/>
    <property type="project" value="UniProtKB-SubCell"/>
</dbReference>
<evidence type="ECO:0000256" key="10">
    <source>
        <dbReference type="ARBA" id="ARBA00022839"/>
    </source>
</evidence>
<evidence type="ECO:0000256" key="12">
    <source>
        <dbReference type="ARBA" id="ARBA00023015"/>
    </source>
</evidence>
<evidence type="ECO:0000256" key="13">
    <source>
        <dbReference type="ARBA" id="ARBA00023163"/>
    </source>
</evidence>
<dbReference type="InterPro" id="IPR036397">
    <property type="entry name" value="RNaseH_sf"/>
</dbReference>
<proteinExistence type="inferred from homology"/>
<protein>
    <recommendedName>
        <fullName evidence="5">poly(A)-specific ribonuclease</fullName>
        <ecNumber evidence="5">3.1.13.4</ecNumber>
    </recommendedName>
</protein>
<evidence type="ECO:0000313" key="17">
    <source>
        <dbReference type="Proteomes" id="UP000005666"/>
    </source>
</evidence>
<dbReference type="GO" id="GO:0030015">
    <property type="term" value="C:CCR4-NOT core complex"/>
    <property type="evidence" value="ECO:0007669"/>
    <property type="project" value="EnsemblFungi"/>
</dbReference>
<dbReference type="GO" id="GO:0032968">
    <property type="term" value="P:positive regulation of transcription elongation by RNA polymerase II"/>
    <property type="evidence" value="ECO:0007669"/>
    <property type="project" value="EnsemblFungi"/>
</dbReference>
<evidence type="ECO:0000256" key="15">
    <source>
        <dbReference type="SAM" id="MobiDB-lite"/>
    </source>
</evidence>
<reference evidence="16 17" key="1">
    <citation type="journal article" date="2011" name="Proc. Natl. Acad. Sci. U.S.A.">
        <title>Evolutionary erosion of yeast sex chromosomes by mating-type switching accidents.</title>
        <authorList>
            <person name="Gordon J.L."/>
            <person name="Armisen D."/>
            <person name="Proux-Wera E."/>
            <person name="Oheigeartaigh S.S."/>
            <person name="Byrne K.P."/>
            <person name="Wolfe K.H."/>
        </authorList>
    </citation>
    <scope>NUCLEOTIDE SEQUENCE [LARGE SCALE GENOMIC DNA]</scope>
    <source>
        <strain evidence="17">ATCC 24235 / CBS 4417 / NBRC 1672 / NRRL Y-8282 / UCD 70-5</strain>
    </source>
</reference>
<dbReference type="KEGG" id="tpf:TPHA_0M02150"/>
<sequence length="492" mass="55928">MQSINPQLPLFPGGNEQMFNQQQQQQAPNNQMFSPQINQARLINQQQPNQVLPAGMNLMNMNPGANNNNINPNKNNNQNMLNSLVMKQKLQVLQQQQQQQSQNIQAQAQAQALSQAQAQQPLNINNNNQNMPPGMNVLQRSIPSMIMNGQQQQQQQPAELLHMNVGTPSNAHVNINNANLNLNRADISNANSVPSNINNYRNNLLPPPNHLFIRDVWNGNLHSEFSNLRNLIQHYNRVSISTEFAGTLARPIGNFRSKTDYHYQTMRSNVDFLNPIQIGISICDANGKKPDNGPSSWQFNFKFSIEDEIVSADSLDLLKKSGINFENHKNNGIEVFEFAQLLMDSGLVLEKNVTWIAFHAAYDFGFLIHLLMNDMMPNNTKDFEWKVNKYLPNFYDLNLIYKIIDDFKEQLKLSQQPQQQQQQPQQQNQLSLTSLAEELGIPRFPIFTTTGGNSLLTSLVFSQLSNMSMKKLPNGLEFSHYKNLIFGILNDS</sequence>
<keyword evidence="10" id="KW-0269">Exonuclease</keyword>
<evidence type="ECO:0000256" key="11">
    <source>
        <dbReference type="ARBA" id="ARBA00022884"/>
    </source>
</evidence>
<keyword evidence="8" id="KW-0479">Metal-binding</keyword>
<dbReference type="GeneID" id="11531922"/>
<feature type="compositionally biased region" description="Low complexity" evidence="15">
    <location>
        <begin position="15"/>
        <end position="30"/>
    </location>
</feature>
<dbReference type="RefSeq" id="XP_003688223.1">
    <property type="nucleotide sequence ID" value="XM_003688175.1"/>
</dbReference>
<dbReference type="PANTHER" id="PTHR10797">
    <property type="entry name" value="CCR4-NOT TRANSCRIPTION COMPLEX SUBUNIT"/>
    <property type="match status" value="1"/>
</dbReference>
<dbReference type="InterPro" id="IPR006941">
    <property type="entry name" value="RNase_CAF1"/>
</dbReference>
<keyword evidence="6" id="KW-0963">Cytoplasm</keyword>
<feature type="region of interest" description="Disordered" evidence="15">
    <location>
        <begin position="1"/>
        <end position="30"/>
    </location>
</feature>
<dbReference type="GO" id="GO:0000289">
    <property type="term" value="P:nuclear-transcribed mRNA poly(A) tail shortening"/>
    <property type="evidence" value="ECO:0007669"/>
    <property type="project" value="EnsemblFungi"/>
</dbReference>
<dbReference type="eggNOG" id="KOG0304">
    <property type="taxonomic scope" value="Eukaryota"/>
</dbReference>
<evidence type="ECO:0000256" key="9">
    <source>
        <dbReference type="ARBA" id="ARBA00022801"/>
    </source>
</evidence>
<dbReference type="AlphaFoldDB" id="G8C0S4"/>
<dbReference type="GO" id="GO:0046872">
    <property type="term" value="F:metal ion binding"/>
    <property type="evidence" value="ECO:0007669"/>
    <property type="project" value="UniProtKB-KW"/>
</dbReference>
<name>G8C0S4_TETPH</name>
<dbReference type="OrthoDB" id="1164111at2759"/>
<dbReference type="EMBL" id="HE612868">
    <property type="protein sequence ID" value="CCE65789.1"/>
    <property type="molecule type" value="Genomic_DNA"/>
</dbReference>
<dbReference type="Proteomes" id="UP000005666">
    <property type="component" value="Chromosome 13"/>
</dbReference>